<dbReference type="AlphaFoldDB" id="A0A2C9M995"/>
<protein>
    <recommendedName>
        <fullName evidence="5">EGF-like domain-containing protein</fullName>
    </recommendedName>
</protein>
<dbReference type="VEuPathDB" id="VectorBase:BGLAX_032590"/>
<dbReference type="Gene3D" id="2.170.300.10">
    <property type="entry name" value="Tie2 ligand-binding domain superfamily"/>
    <property type="match status" value="1"/>
</dbReference>
<keyword evidence="1" id="KW-0472">Membrane</keyword>
<dbReference type="KEGG" id="bgt:106059270"/>
<dbReference type="VEuPathDB" id="VectorBase:BGLB040032"/>
<dbReference type="Proteomes" id="UP000076420">
    <property type="component" value="Unassembled WGS sequence"/>
</dbReference>
<feature type="transmembrane region" description="Helical" evidence="1">
    <location>
        <begin position="114"/>
        <end position="135"/>
    </location>
</feature>
<accession>A0A2C9M995</accession>
<gene>
    <name evidence="3" type="primary">106059270</name>
</gene>
<feature type="chain" id="PRO_5012609665" description="EGF-like domain-containing protein" evidence="2">
    <location>
        <begin position="22"/>
        <end position="149"/>
    </location>
</feature>
<dbReference type="EnsemblMetazoa" id="BGLB040032-RA">
    <property type="protein sequence ID" value="BGLB040032-PA"/>
    <property type="gene ID" value="BGLB040032"/>
</dbReference>
<keyword evidence="2" id="KW-0732">Signal</keyword>
<evidence type="ECO:0000256" key="1">
    <source>
        <dbReference type="SAM" id="Phobius"/>
    </source>
</evidence>
<sequence length="149" mass="16143">MKYFSVINIFLLVLYFTSSQAYTTINSCSSRCAEVKCDSDTGLCLEGCEGYSDPPYCKTECVTGTYGNNCTSNCSSNCVDGKCHHVTGSCTRCPADYEGHDCQQKVCKAQYNSFILGFAAGCGVIIISCLSIILIKYVLIYGDVDIGDD</sequence>
<name>A0A2C9M995_BIOGL</name>
<proteinExistence type="predicted"/>
<keyword evidence="1" id="KW-0812">Transmembrane</keyword>
<evidence type="ECO:0000256" key="2">
    <source>
        <dbReference type="SAM" id="SignalP"/>
    </source>
</evidence>
<organism evidence="3 4">
    <name type="scientific">Biomphalaria glabrata</name>
    <name type="common">Bloodfluke planorb</name>
    <name type="synonym">Freshwater snail</name>
    <dbReference type="NCBI Taxonomy" id="6526"/>
    <lineage>
        <taxon>Eukaryota</taxon>
        <taxon>Metazoa</taxon>
        <taxon>Spiralia</taxon>
        <taxon>Lophotrochozoa</taxon>
        <taxon>Mollusca</taxon>
        <taxon>Gastropoda</taxon>
        <taxon>Heterobranchia</taxon>
        <taxon>Euthyneura</taxon>
        <taxon>Panpulmonata</taxon>
        <taxon>Hygrophila</taxon>
        <taxon>Lymnaeoidea</taxon>
        <taxon>Planorbidae</taxon>
        <taxon>Biomphalaria</taxon>
    </lineage>
</organism>
<keyword evidence="1" id="KW-1133">Transmembrane helix</keyword>
<evidence type="ECO:0000313" key="4">
    <source>
        <dbReference type="Proteomes" id="UP000076420"/>
    </source>
</evidence>
<evidence type="ECO:0008006" key="5">
    <source>
        <dbReference type="Google" id="ProtNLM"/>
    </source>
</evidence>
<feature type="signal peptide" evidence="2">
    <location>
        <begin position="1"/>
        <end position="21"/>
    </location>
</feature>
<reference evidence="3" key="1">
    <citation type="submission" date="2020-05" db="UniProtKB">
        <authorList>
            <consortium name="EnsemblMetazoa"/>
        </authorList>
    </citation>
    <scope>IDENTIFICATION</scope>
    <source>
        <strain evidence="3">BB02</strain>
    </source>
</reference>
<evidence type="ECO:0000313" key="3">
    <source>
        <dbReference type="EnsemblMetazoa" id="BGLB040032-PA"/>
    </source>
</evidence>